<evidence type="ECO:0000256" key="5">
    <source>
        <dbReference type="ARBA" id="ARBA00022801"/>
    </source>
</evidence>
<dbReference type="GO" id="GO:0016787">
    <property type="term" value="F:hydrolase activity"/>
    <property type="evidence" value="ECO:0007669"/>
    <property type="project" value="UniProtKB-KW"/>
</dbReference>
<gene>
    <name evidence="10" type="ORF">SAMN02745227_01788</name>
</gene>
<dbReference type="AlphaFoldDB" id="A0A1M6QLE7"/>
<keyword evidence="3" id="KW-0540">Nuclease</keyword>
<dbReference type="RefSeq" id="WP_072908081.1">
    <property type="nucleotide sequence ID" value="NZ_FRAI01000021.1"/>
</dbReference>
<name>A0A1M6QLE7_9FIRM</name>
<organism evidence="10 11">
    <name type="scientific">Anaerobranca californiensis DSM 14826</name>
    <dbReference type="NCBI Taxonomy" id="1120989"/>
    <lineage>
        <taxon>Bacteria</taxon>
        <taxon>Bacillati</taxon>
        <taxon>Bacillota</taxon>
        <taxon>Clostridia</taxon>
        <taxon>Eubacteriales</taxon>
        <taxon>Proteinivoracaceae</taxon>
        <taxon>Anaerobranca</taxon>
    </lineage>
</organism>
<dbReference type="Pfam" id="PF03787">
    <property type="entry name" value="RAMPs"/>
    <property type="match status" value="1"/>
</dbReference>
<dbReference type="PANTHER" id="PTHR35579:SF3">
    <property type="entry name" value="CRISPR SYSTEM CMS ENDORIBONUCLEASE CSM3"/>
    <property type="match status" value="1"/>
</dbReference>
<evidence type="ECO:0000259" key="9">
    <source>
        <dbReference type="Pfam" id="PF03787"/>
    </source>
</evidence>
<proteinExistence type="inferred from homology"/>
<evidence type="ECO:0000256" key="7">
    <source>
        <dbReference type="ARBA" id="ARBA00023118"/>
    </source>
</evidence>
<dbReference type="EMBL" id="FRAI01000021">
    <property type="protein sequence ID" value="SHK20837.1"/>
    <property type="molecule type" value="Genomic_DNA"/>
</dbReference>
<evidence type="ECO:0000256" key="8">
    <source>
        <dbReference type="ARBA" id="ARBA00033183"/>
    </source>
</evidence>
<evidence type="ECO:0000256" key="6">
    <source>
        <dbReference type="ARBA" id="ARBA00022884"/>
    </source>
</evidence>
<dbReference type="InterPro" id="IPR052216">
    <property type="entry name" value="CRISPR_Csm3_endoribonuclease"/>
</dbReference>
<dbReference type="NCBIfam" id="TIGR02582">
    <property type="entry name" value="cas7_TM1809"/>
    <property type="match status" value="1"/>
</dbReference>
<evidence type="ECO:0000256" key="4">
    <source>
        <dbReference type="ARBA" id="ARBA00022759"/>
    </source>
</evidence>
<dbReference type="Proteomes" id="UP000243547">
    <property type="component" value="Unassembled WGS sequence"/>
</dbReference>
<dbReference type="PANTHER" id="PTHR35579">
    <property type="entry name" value="CRISPR SYSTEM CMS ENDORIBONUCLEASE CSM3"/>
    <property type="match status" value="1"/>
</dbReference>
<dbReference type="InterPro" id="IPR005537">
    <property type="entry name" value="RAMP_III_fam"/>
</dbReference>
<dbReference type="GO" id="GO:0004519">
    <property type="term" value="F:endonuclease activity"/>
    <property type="evidence" value="ECO:0007669"/>
    <property type="project" value="UniProtKB-KW"/>
</dbReference>
<keyword evidence="6" id="KW-0694">RNA-binding</keyword>
<evidence type="ECO:0000313" key="11">
    <source>
        <dbReference type="Proteomes" id="UP000243547"/>
    </source>
</evidence>
<sequence length="269" mass="30159">MQLKGKLFIKGRILALTGLHIGGSKTDVAIGEIENSVIKTSQGIPYIPGSSLKGKIRSLLEKTKLNNIIEKNSHKENYICNCGKCNVCVIFGAGAGCSEDVKGSTRLIVRDAYLNQKTIEKMENKEGEFGNLHLTYTESKWENSINRLTSKADNPRQTERVPSGAEFDFQFIYNIMEDKDIDERFKELLLGLSLLEDDYLGGSGSRGYGKVKFIIDEISLKTIKNYLESNTTPINIAEKMDTLEIIKENENEILNKIRQALGEDENENL</sequence>
<evidence type="ECO:0000256" key="3">
    <source>
        <dbReference type="ARBA" id="ARBA00022722"/>
    </source>
</evidence>
<accession>A0A1M6QLE7</accession>
<reference evidence="11" key="1">
    <citation type="submission" date="2016-11" db="EMBL/GenBank/DDBJ databases">
        <authorList>
            <person name="Varghese N."/>
            <person name="Submissions S."/>
        </authorList>
    </citation>
    <scope>NUCLEOTIDE SEQUENCE [LARGE SCALE GENOMIC DNA]</scope>
    <source>
        <strain evidence="11">DSM 14826</strain>
    </source>
</reference>
<dbReference type="InterPro" id="IPR013412">
    <property type="entry name" value="CRISPR-assoc_RAMP_Csm3"/>
</dbReference>
<keyword evidence="5" id="KW-0378">Hydrolase</keyword>
<evidence type="ECO:0000256" key="2">
    <source>
        <dbReference type="ARBA" id="ARBA00022150"/>
    </source>
</evidence>
<keyword evidence="7" id="KW-0051">Antiviral defense</keyword>
<dbReference type="STRING" id="1120989.SAMN02745227_01788"/>
<protein>
    <recommendedName>
        <fullName evidence="2">CRISPR system Cms endoribonuclease Csm3</fullName>
    </recommendedName>
    <alternativeName>
        <fullName evidence="8">CRISPR type III A-associated RAMP protein Csm3</fullName>
    </alternativeName>
</protein>
<feature type="domain" description="CRISPR type III-associated protein" evidence="9">
    <location>
        <begin position="13"/>
        <end position="212"/>
    </location>
</feature>
<keyword evidence="4" id="KW-0255">Endonuclease</keyword>
<evidence type="ECO:0000256" key="1">
    <source>
        <dbReference type="ARBA" id="ARBA00006342"/>
    </source>
</evidence>
<comment type="similarity">
    <text evidence="1">Belongs to the CRISPR-associated Csm3 family.</text>
</comment>
<keyword evidence="11" id="KW-1185">Reference proteome</keyword>
<dbReference type="GO" id="GO:0051607">
    <property type="term" value="P:defense response to virus"/>
    <property type="evidence" value="ECO:0007669"/>
    <property type="project" value="UniProtKB-KW"/>
</dbReference>
<evidence type="ECO:0000313" key="10">
    <source>
        <dbReference type="EMBL" id="SHK20837.1"/>
    </source>
</evidence>
<dbReference type="OrthoDB" id="1063910at2"/>
<dbReference type="GO" id="GO:0003723">
    <property type="term" value="F:RNA binding"/>
    <property type="evidence" value="ECO:0007669"/>
    <property type="project" value="UniProtKB-KW"/>
</dbReference>